<evidence type="ECO:0000256" key="5">
    <source>
        <dbReference type="ARBA" id="ARBA00023002"/>
    </source>
</evidence>
<evidence type="ECO:0000256" key="2">
    <source>
        <dbReference type="ARBA" id="ARBA00010617"/>
    </source>
</evidence>
<dbReference type="AlphaFoldDB" id="A0A1J8Q4V0"/>
<evidence type="ECO:0000256" key="1">
    <source>
        <dbReference type="ARBA" id="ARBA00001971"/>
    </source>
</evidence>
<dbReference type="SUPFAM" id="SSF48264">
    <property type="entry name" value="Cytochrome P450"/>
    <property type="match status" value="1"/>
</dbReference>
<dbReference type="PANTHER" id="PTHR46300">
    <property type="entry name" value="P450, PUTATIVE (EUROFUNG)-RELATED-RELATED"/>
    <property type="match status" value="1"/>
</dbReference>
<evidence type="ECO:0000256" key="3">
    <source>
        <dbReference type="ARBA" id="ARBA00022617"/>
    </source>
</evidence>
<proteinExistence type="inferred from homology"/>
<protein>
    <recommendedName>
        <fullName evidence="10">Cytochrome P450</fullName>
    </recommendedName>
</protein>
<dbReference type="GO" id="GO:0005506">
    <property type="term" value="F:iron ion binding"/>
    <property type="evidence" value="ECO:0007669"/>
    <property type="project" value="InterPro"/>
</dbReference>
<dbReference type="Pfam" id="PF00067">
    <property type="entry name" value="p450"/>
    <property type="match status" value="1"/>
</dbReference>
<keyword evidence="9" id="KW-1185">Reference proteome</keyword>
<dbReference type="GO" id="GO:0016705">
    <property type="term" value="F:oxidoreductase activity, acting on paired donors, with incorporation or reduction of molecular oxygen"/>
    <property type="evidence" value="ECO:0007669"/>
    <property type="project" value="InterPro"/>
</dbReference>
<sequence>MVAAGEMLAGGMSLAFAHIGDKVRRMRRALHTHLQPKVAGEYEPLQMSEAKNMVLNILDDPSNFRNHTVTYAATTIMKIAYGKNTPTAATDPEVIEVHRLIAMSRTIMSSGTYLVESIPWLKYLPWYGRELKRGYESIKQLNTNQLNHVKQQMQSNVDIGPSFAKYVLENGHRYGMSRLTELEMASLAGTFFSSGSGFYGDRHGADGSRVFPR</sequence>
<dbReference type="OrthoDB" id="2789670at2759"/>
<keyword evidence="7" id="KW-0503">Monooxygenase</keyword>
<comment type="similarity">
    <text evidence="2">Belongs to the cytochrome P450 family.</text>
</comment>
<keyword evidence="6" id="KW-0408">Iron</keyword>
<organism evidence="8 9">
    <name type="scientific">Rhizopogon vesiculosus</name>
    <dbReference type="NCBI Taxonomy" id="180088"/>
    <lineage>
        <taxon>Eukaryota</taxon>
        <taxon>Fungi</taxon>
        <taxon>Dikarya</taxon>
        <taxon>Basidiomycota</taxon>
        <taxon>Agaricomycotina</taxon>
        <taxon>Agaricomycetes</taxon>
        <taxon>Agaricomycetidae</taxon>
        <taxon>Boletales</taxon>
        <taxon>Suillineae</taxon>
        <taxon>Rhizopogonaceae</taxon>
        <taxon>Rhizopogon</taxon>
    </lineage>
</organism>
<name>A0A1J8Q4V0_9AGAM</name>
<accession>A0A1J8Q4V0</accession>
<reference evidence="8 9" key="1">
    <citation type="submission" date="2016-03" db="EMBL/GenBank/DDBJ databases">
        <title>Comparative genomics of the ectomycorrhizal sister species Rhizopogon vinicolor and Rhizopogon vesiculosus (Basidiomycota: Boletales) reveals a divergence of the mating type B locus.</title>
        <authorList>
            <person name="Mujic A.B."/>
            <person name="Kuo A."/>
            <person name="Tritt A."/>
            <person name="Lipzen A."/>
            <person name="Chen C."/>
            <person name="Johnson J."/>
            <person name="Sharma A."/>
            <person name="Barry K."/>
            <person name="Grigoriev I.V."/>
            <person name="Spatafora J.W."/>
        </authorList>
    </citation>
    <scope>NUCLEOTIDE SEQUENCE [LARGE SCALE GENOMIC DNA]</scope>
    <source>
        <strain evidence="8 9">AM-OR11-056</strain>
    </source>
</reference>
<dbReference type="Proteomes" id="UP000183567">
    <property type="component" value="Unassembled WGS sequence"/>
</dbReference>
<gene>
    <name evidence="8" type="ORF">AZE42_11262</name>
</gene>
<keyword evidence="3" id="KW-0349">Heme</keyword>
<dbReference type="PANTHER" id="PTHR46300:SF1">
    <property type="entry name" value="P450, PUTATIVE (EUROFUNG)-RELATED"/>
    <property type="match status" value="1"/>
</dbReference>
<dbReference type="GO" id="GO:0020037">
    <property type="term" value="F:heme binding"/>
    <property type="evidence" value="ECO:0007669"/>
    <property type="project" value="InterPro"/>
</dbReference>
<comment type="caution">
    <text evidence="8">The sequence shown here is derived from an EMBL/GenBank/DDBJ whole genome shotgun (WGS) entry which is preliminary data.</text>
</comment>
<evidence type="ECO:0000313" key="9">
    <source>
        <dbReference type="Proteomes" id="UP000183567"/>
    </source>
</evidence>
<comment type="cofactor">
    <cofactor evidence="1">
        <name>heme</name>
        <dbReference type="ChEBI" id="CHEBI:30413"/>
    </cofactor>
</comment>
<keyword evidence="4" id="KW-0479">Metal-binding</keyword>
<evidence type="ECO:0000256" key="6">
    <source>
        <dbReference type="ARBA" id="ARBA00023004"/>
    </source>
</evidence>
<dbReference type="InterPro" id="IPR050364">
    <property type="entry name" value="Cytochrome_P450_fung"/>
</dbReference>
<evidence type="ECO:0000313" key="8">
    <source>
        <dbReference type="EMBL" id="OJA15671.1"/>
    </source>
</evidence>
<dbReference type="GO" id="GO:0004497">
    <property type="term" value="F:monooxygenase activity"/>
    <property type="evidence" value="ECO:0007669"/>
    <property type="project" value="UniProtKB-KW"/>
</dbReference>
<evidence type="ECO:0008006" key="10">
    <source>
        <dbReference type="Google" id="ProtNLM"/>
    </source>
</evidence>
<dbReference type="EMBL" id="LVVM01002953">
    <property type="protein sequence ID" value="OJA15671.1"/>
    <property type="molecule type" value="Genomic_DNA"/>
</dbReference>
<dbReference type="Gene3D" id="1.10.630.10">
    <property type="entry name" value="Cytochrome P450"/>
    <property type="match status" value="1"/>
</dbReference>
<keyword evidence="5" id="KW-0560">Oxidoreductase</keyword>
<dbReference type="InterPro" id="IPR036396">
    <property type="entry name" value="Cyt_P450_sf"/>
</dbReference>
<dbReference type="InterPro" id="IPR001128">
    <property type="entry name" value="Cyt_P450"/>
</dbReference>
<evidence type="ECO:0000256" key="4">
    <source>
        <dbReference type="ARBA" id="ARBA00022723"/>
    </source>
</evidence>
<evidence type="ECO:0000256" key="7">
    <source>
        <dbReference type="ARBA" id="ARBA00023033"/>
    </source>
</evidence>
<dbReference type="STRING" id="180088.A0A1J8Q4V0"/>